<evidence type="ECO:0000313" key="3">
    <source>
        <dbReference type="Proteomes" id="UP000233100"/>
    </source>
</evidence>
<gene>
    <name evidence="2" type="primary">FTSJ3</name>
</gene>
<feature type="region of interest" description="Disordered" evidence="1">
    <location>
        <begin position="1"/>
        <end position="24"/>
    </location>
</feature>
<dbReference type="GeneTree" id="ENSGT00550000075004"/>
<feature type="compositionally biased region" description="Polar residues" evidence="1">
    <location>
        <begin position="1"/>
        <end position="10"/>
    </location>
</feature>
<keyword evidence="3" id="KW-1185">Reference proteome</keyword>
<proteinExistence type="predicted"/>
<evidence type="ECO:0000313" key="2">
    <source>
        <dbReference type="Ensembl" id="ENSMFAP00000047761.1"/>
    </source>
</evidence>
<accession>A0A7N9CBQ8</accession>
<evidence type="ECO:0000256" key="1">
    <source>
        <dbReference type="SAM" id="MobiDB-lite"/>
    </source>
</evidence>
<reference evidence="2" key="2">
    <citation type="submission" date="2025-08" db="UniProtKB">
        <authorList>
            <consortium name="Ensembl"/>
        </authorList>
    </citation>
    <scope>IDENTIFICATION</scope>
</reference>
<sequence length="54" mass="6005">MLNLSSSWQERTPVAPRGWDGNSGSVICMTSECWGARSSDLCSLRPSRKSRSSW</sequence>
<dbReference type="Ensembl" id="ENSMFAT00000085965.1">
    <property type="protein sequence ID" value="ENSMFAP00000047761.1"/>
    <property type="gene ID" value="ENSMFAG00000003764.2"/>
</dbReference>
<organism evidence="2 3">
    <name type="scientific">Macaca fascicularis</name>
    <name type="common">Crab-eating macaque</name>
    <name type="synonym">Cynomolgus monkey</name>
    <dbReference type="NCBI Taxonomy" id="9541"/>
    <lineage>
        <taxon>Eukaryota</taxon>
        <taxon>Metazoa</taxon>
        <taxon>Chordata</taxon>
        <taxon>Craniata</taxon>
        <taxon>Vertebrata</taxon>
        <taxon>Euteleostomi</taxon>
        <taxon>Mammalia</taxon>
        <taxon>Eutheria</taxon>
        <taxon>Euarchontoglires</taxon>
        <taxon>Primates</taxon>
        <taxon>Haplorrhini</taxon>
        <taxon>Catarrhini</taxon>
        <taxon>Cercopithecidae</taxon>
        <taxon>Cercopithecinae</taxon>
        <taxon>Macaca</taxon>
    </lineage>
</organism>
<dbReference type="Proteomes" id="UP000233100">
    <property type="component" value="Chromosome 16"/>
</dbReference>
<name>A0A7N9CBQ8_MACFA</name>
<reference evidence="2" key="3">
    <citation type="submission" date="2025-09" db="UniProtKB">
        <authorList>
            <consortium name="Ensembl"/>
        </authorList>
    </citation>
    <scope>IDENTIFICATION</scope>
</reference>
<dbReference type="AlphaFoldDB" id="A0A7N9CBQ8"/>
<dbReference type="Bgee" id="ENSMFAG00000003764">
    <property type="expression patterns" value="Expressed in lymph node and 13 other cell types or tissues"/>
</dbReference>
<protein>
    <submittedName>
        <fullName evidence="2">FtsJ RNA 2'-O-methyltransferase 3</fullName>
    </submittedName>
</protein>
<reference evidence="2 3" key="1">
    <citation type="submission" date="2013-03" db="EMBL/GenBank/DDBJ databases">
        <authorList>
            <person name="Warren W."/>
            <person name="Wilson R.K."/>
        </authorList>
    </citation>
    <scope>NUCLEOTIDE SEQUENCE</scope>
</reference>